<feature type="region of interest" description="Disordered" evidence="6">
    <location>
        <begin position="732"/>
        <end position="831"/>
    </location>
</feature>
<dbReference type="EMBL" id="JAUEDM010000002">
    <property type="protein sequence ID" value="KAK3325535.1"/>
    <property type="molecule type" value="Genomic_DNA"/>
</dbReference>
<feature type="compositionally biased region" description="Low complexity" evidence="6">
    <location>
        <begin position="801"/>
        <end position="821"/>
    </location>
</feature>
<accession>A0AAE0MB10</accession>
<dbReference type="Proteomes" id="UP001283341">
    <property type="component" value="Unassembled WGS sequence"/>
</dbReference>
<dbReference type="GO" id="GO:0032807">
    <property type="term" value="C:DNA ligase IV complex"/>
    <property type="evidence" value="ECO:0007669"/>
    <property type="project" value="TreeGrafter"/>
</dbReference>
<dbReference type="PROSITE" id="PS50160">
    <property type="entry name" value="DNA_LIGASE_A3"/>
    <property type="match status" value="1"/>
</dbReference>
<dbReference type="SUPFAM" id="SSF56091">
    <property type="entry name" value="DNA ligase/mRNA capping enzyme, catalytic domain"/>
    <property type="match status" value="1"/>
</dbReference>
<comment type="caution">
    <text evidence="8">The sequence shown here is derived from an EMBL/GenBank/DDBJ whole genome shotgun (WGS) entry which is preliminary data.</text>
</comment>
<dbReference type="AlphaFoldDB" id="A0AAE0MB10"/>
<keyword evidence="3" id="KW-0547">Nucleotide-binding</keyword>
<evidence type="ECO:0000256" key="2">
    <source>
        <dbReference type="ARBA" id="ARBA00022598"/>
    </source>
</evidence>
<dbReference type="GO" id="GO:0006303">
    <property type="term" value="P:double-strand break repair via nonhomologous end joining"/>
    <property type="evidence" value="ECO:0007669"/>
    <property type="project" value="TreeGrafter"/>
</dbReference>
<dbReference type="CDD" id="cd08039">
    <property type="entry name" value="Adenylation_DNA_ligase_Fungal"/>
    <property type="match status" value="1"/>
</dbReference>
<evidence type="ECO:0000259" key="7">
    <source>
        <dbReference type="PROSITE" id="PS50160"/>
    </source>
</evidence>
<evidence type="ECO:0000256" key="5">
    <source>
        <dbReference type="ARBA" id="ARBA00023242"/>
    </source>
</evidence>
<keyword evidence="9" id="KW-1185">Reference proteome</keyword>
<keyword evidence="5" id="KW-0539">Nucleus</keyword>
<dbReference type="PANTHER" id="PTHR45997">
    <property type="entry name" value="DNA LIGASE 4"/>
    <property type="match status" value="1"/>
</dbReference>
<dbReference type="GO" id="GO:0003677">
    <property type="term" value="F:DNA binding"/>
    <property type="evidence" value="ECO:0007669"/>
    <property type="project" value="InterPro"/>
</dbReference>
<dbReference type="Gene3D" id="3.30.470.30">
    <property type="entry name" value="DNA ligase/mRNA capping enzyme"/>
    <property type="match status" value="1"/>
</dbReference>
<feature type="region of interest" description="Disordered" evidence="6">
    <location>
        <begin position="871"/>
        <end position="936"/>
    </location>
</feature>
<keyword evidence="4" id="KW-0067">ATP-binding</keyword>
<evidence type="ECO:0000256" key="1">
    <source>
        <dbReference type="ARBA" id="ARBA00007572"/>
    </source>
</evidence>
<dbReference type="GO" id="GO:0005524">
    <property type="term" value="F:ATP binding"/>
    <property type="evidence" value="ECO:0007669"/>
    <property type="project" value="UniProtKB-KW"/>
</dbReference>
<dbReference type="InterPro" id="IPR029710">
    <property type="entry name" value="LIG4"/>
</dbReference>
<dbReference type="PANTHER" id="PTHR45997:SF2">
    <property type="entry name" value="ATP DEPENDENT DNA LIGASE DOMAIN PROTEIN (AFU_ORTHOLOGUE AFUA_5G02430)"/>
    <property type="match status" value="1"/>
</dbReference>
<protein>
    <recommendedName>
        <fullName evidence="7">ATP-dependent DNA ligase family profile domain-containing protein</fullName>
    </recommendedName>
</protein>
<sequence length="1106" mass="122462">MGFYFHHVCDLLQHLEDNQTARSDVRSSAEILREWFAQHRAHFLREDHDIAALLSTLLPEKRSDRVYNIREKKLQTIVGRALILGRSRILQLGRWNTPGSGVTLAECVEGILKQTPNPKSPAEREVTVEEIDGLLHNIASMCQFSSPVVRKSAKDRRLTDRELGLGNLYQRVTARDAKWLTRLILKNFDPIVLDPLVVYRSYNPFLSSILKVQDDFTVAARILATQKRERTVTGRAALAEYLKPALGVKVGRQPWFKGRSIKHCLDMNHGRMSCETKMDGEYCQIHIDLSRGYDCIQIFSKSGKDSTKDRAALHDSIRKSLQLGQPFCPLKKGCILEGELVVYSDKDGKILDFHKIRKHVSRSGSFLGTGQDSQPQPWEHLMIVYYDLLMVDDESLLAVRQSERFGRLKHLVAEVPGRSALVKRQIIDGSRPSATSDLRRAFAECITARHEGLVLKPDDPYFDFDTSRRPYSCCAIKLKKEYVGNFGDIGDFAVVGARFDAAKAKTYGTPRLKWTQFYVGCLDNKDEVLRFHRRPRFVVTNVVELNATQLNTFLTFVNPVSVPEAENDSISLRIEPGIDDGKRPSTIFTDPPVFDLRCFSFDKVGNTGFWSPRFPVVNKIHCDRTYRDTLSFSELQDMAIKEKELPPPDDSQELLGWIAALENADPQSSLIVDASSQATTATTESTIQTLTSPSIASASQNPLAVSSPLPMEQTRTLPEPYIRPQAEVRAAVPGAPPTPPRSSAIQASETITPTRTADKTGSALVRQKKRSYESLDVTEKNNTSPGRTKVRRCSGDQTAATGTTGVSQVSVSTVSSSSNSQREPISDIRASSLRRNSVIRRSCTGTATGVPPRLGGVDSMYQPNLEKFPAAAASTSGQPGSLALPTSTSSHVNSVPAATKIATPPTSSDLSRAAAPPRAAPPPTTATTTTHSEVPDNKATAVVDEQTAPAAVAAGRCCKYLRNLCSLAGCSLLLSPCIADYPWVTEDLLSCHGVREYIRDPRGWLVRDSDGRVKTTTERRLVILVDARRKEPTKTFLNLVGDTGLTYRTGERRWIEVYDWRVLEGLRTDEERLGRDGIASRDTSSGGGHVSSAIRATWRKDWVGLA</sequence>
<name>A0AAE0MB10_9PEZI</name>
<evidence type="ECO:0000313" key="9">
    <source>
        <dbReference type="Proteomes" id="UP001283341"/>
    </source>
</evidence>
<evidence type="ECO:0000313" key="8">
    <source>
        <dbReference type="EMBL" id="KAK3325535.1"/>
    </source>
</evidence>
<dbReference type="Pfam" id="PF01068">
    <property type="entry name" value="DNA_ligase_A_M"/>
    <property type="match status" value="1"/>
</dbReference>
<dbReference type="InterPro" id="IPR012310">
    <property type="entry name" value="DNA_ligase_ATP-dep_cent"/>
</dbReference>
<dbReference type="GO" id="GO:0006297">
    <property type="term" value="P:nucleotide-excision repair, DNA gap filling"/>
    <property type="evidence" value="ECO:0007669"/>
    <property type="project" value="TreeGrafter"/>
</dbReference>
<dbReference type="GO" id="GO:0006310">
    <property type="term" value="P:DNA recombination"/>
    <property type="evidence" value="ECO:0007669"/>
    <property type="project" value="InterPro"/>
</dbReference>
<dbReference type="InterPro" id="IPR012340">
    <property type="entry name" value="NA-bd_OB-fold"/>
</dbReference>
<dbReference type="Gene3D" id="1.10.3260.10">
    <property type="entry name" value="DNA ligase, ATP-dependent, N-terminal domain"/>
    <property type="match status" value="1"/>
</dbReference>
<feature type="compositionally biased region" description="Polar residues" evidence="6">
    <location>
        <begin position="741"/>
        <end position="755"/>
    </location>
</feature>
<dbReference type="Pfam" id="PF04675">
    <property type="entry name" value="DNA_ligase_A_N"/>
    <property type="match status" value="1"/>
</dbReference>
<comment type="similarity">
    <text evidence="1">Belongs to the ATP-dependent DNA ligase family.</text>
</comment>
<organism evidence="8 9">
    <name type="scientific">Apodospora peruviana</name>
    <dbReference type="NCBI Taxonomy" id="516989"/>
    <lineage>
        <taxon>Eukaryota</taxon>
        <taxon>Fungi</taxon>
        <taxon>Dikarya</taxon>
        <taxon>Ascomycota</taxon>
        <taxon>Pezizomycotina</taxon>
        <taxon>Sordariomycetes</taxon>
        <taxon>Sordariomycetidae</taxon>
        <taxon>Sordariales</taxon>
        <taxon>Lasiosphaeriaceae</taxon>
        <taxon>Apodospora</taxon>
    </lineage>
</organism>
<reference evidence="8" key="2">
    <citation type="submission" date="2023-06" db="EMBL/GenBank/DDBJ databases">
        <authorList>
            <consortium name="Lawrence Berkeley National Laboratory"/>
            <person name="Haridas S."/>
            <person name="Hensen N."/>
            <person name="Bonometti L."/>
            <person name="Westerberg I."/>
            <person name="Brannstrom I.O."/>
            <person name="Guillou S."/>
            <person name="Cros-Aarteil S."/>
            <person name="Calhoun S."/>
            <person name="Kuo A."/>
            <person name="Mondo S."/>
            <person name="Pangilinan J."/>
            <person name="Riley R."/>
            <person name="Labutti K."/>
            <person name="Andreopoulos B."/>
            <person name="Lipzen A."/>
            <person name="Chen C."/>
            <person name="Yanf M."/>
            <person name="Daum C."/>
            <person name="Ng V."/>
            <person name="Clum A."/>
            <person name="Steindorff A."/>
            <person name="Ohm R."/>
            <person name="Martin F."/>
            <person name="Silar P."/>
            <person name="Natvig D."/>
            <person name="Lalanne C."/>
            <person name="Gautier V."/>
            <person name="Ament-Velasquez S.L."/>
            <person name="Kruys A."/>
            <person name="Hutchinson M.I."/>
            <person name="Powell A.J."/>
            <person name="Barry K."/>
            <person name="Miller A.N."/>
            <person name="Grigoriev I.V."/>
            <person name="Debuchy R."/>
            <person name="Gladieux P."/>
            <person name="Thoren M.H."/>
            <person name="Johannesson H."/>
        </authorList>
    </citation>
    <scope>NUCLEOTIDE SEQUENCE</scope>
    <source>
        <strain evidence="8">CBS 118394</strain>
    </source>
</reference>
<reference evidence="8" key="1">
    <citation type="journal article" date="2023" name="Mol. Phylogenet. Evol.">
        <title>Genome-scale phylogeny and comparative genomics of the fungal order Sordariales.</title>
        <authorList>
            <person name="Hensen N."/>
            <person name="Bonometti L."/>
            <person name="Westerberg I."/>
            <person name="Brannstrom I.O."/>
            <person name="Guillou S."/>
            <person name="Cros-Aarteil S."/>
            <person name="Calhoun S."/>
            <person name="Haridas S."/>
            <person name="Kuo A."/>
            <person name="Mondo S."/>
            <person name="Pangilinan J."/>
            <person name="Riley R."/>
            <person name="LaButti K."/>
            <person name="Andreopoulos B."/>
            <person name="Lipzen A."/>
            <person name="Chen C."/>
            <person name="Yan M."/>
            <person name="Daum C."/>
            <person name="Ng V."/>
            <person name="Clum A."/>
            <person name="Steindorff A."/>
            <person name="Ohm R.A."/>
            <person name="Martin F."/>
            <person name="Silar P."/>
            <person name="Natvig D.O."/>
            <person name="Lalanne C."/>
            <person name="Gautier V."/>
            <person name="Ament-Velasquez S.L."/>
            <person name="Kruys A."/>
            <person name="Hutchinson M.I."/>
            <person name="Powell A.J."/>
            <person name="Barry K."/>
            <person name="Miller A.N."/>
            <person name="Grigoriev I.V."/>
            <person name="Debuchy R."/>
            <person name="Gladieux P."/>
            <person name="Hiltunen Thoren M."/>
            <person name="Johannesson H."/>
        </authorList>
    </citation>
    <scope>NUCLEOTIDE SEQUENCE</scope>
    <source>
        <strain evidence="8">CBS 118394</strain>
    </source>
</reference>
<keyword evidence="2" id="KW-0436">Ligase</keyword>
<dbReference type="InterPro" id="IPR012308">
    <property type="entry name" value="DNA_ligase_ATP-dep_N"/>
</dbReference>
<dbReference type="Gene3D" id="2.40.50.140">
    <property type="entry name" value="Nucleic acid-binding proteins"/>
    <property type="match status" value="1"/>
</dbReference>
<feature type="domain" description="ATP-dependent DNA ligase family profile" evidence="7">
    <location>
        <begin position="383"/>
        <end position="523"/>
    </location>
</feature>
<evidence type="ECO:0000256" key="3">
    <source>
        <dbReference type="ARBA" id="ARBA00022741"/>
    </source>
</evidence>
<proteinExistence type="inferred from homology"/>
<feature type="compositionally biased region" description="Basic and acidic residues" evidence="6">
    <location>
        <begin position="770"/>
        <end position="779"/>
    </location>
</feature>
<evidence type="ECO:0000256" key="6">
    <source>
        <dbReference type="SAM" id="MobiDB-lite"/>
    </source>
</evidence>
<dbReference type="GO" id="GO:0003910">
    <property type="term" value="F:DNA ligase (ATP) activity"/>
    <property type="evidence" value="ECO:0007669"/>
    <property type="project" value="InterPro"/>
</dbReference>
<feature type="compositionally biased region" description="Polar residues" evidence="6">
    <location>
        <begin position="873"/>
        <end position="893"/>
    </location>
</feature>
<dbReference type="InterPro" id="IPR036599">
    <property type="entry name" value="DNA_ligase_N_sf"/>
</dbReference>
<gene>
    <name evidence="8" type="ORF">B0H66DRAFT_588289</name>
</gene>
<evidence type="ECO:0000256" key="4">
    <source>
        <dbReference type="ARBA" id="ARBA00022840"/>
    </source>
</evidence>